<evidence type="ECO:0000256" key="2">
    <source>
        <dbReference type="ARBA" id="ARBA00004924"/>
    </source>
</evidence>
<dbReference type="EMBL" id="CP090145">
    <property type="protein sequence ID" value="UOX35159.1"/>
    <property type="molecule type" value="Genomic_DNA"/>
</dbReference>
<keyword evidence="8" id="KW-0503">Monooxygenase</keyword>
<comment type="cofactor">
    <cofactor evidence="1">
        <name>FAD</name>
        <dbReference type="ChEBI" id="CHEBI:57692"/>
    </cofactor>
</comment>
<dbReference type="SUPFAM" id="SSF51905">
    <property type="entry name" value="FAD/NAD(P)-binding domain"/>
    <property type="match status" value="1"/>
</dbReference>
<evidence type="ECO:0000256" key="1">
    <source>
        <dbReference type="ARBA" id="ARBA00001974"/>
    </source>
</evidence>
<keyword evidence="6" id="KW-0521">NADP</keyword>
<sequence>MKNITYDFIAIGVGPFNLGLACLTQPIENLNGVFFDKNESFNWHPGMLLQDTTLQIPFLADLVTLADPTSPFSFLNYSKEQGKMYSFYIRENFLLLRNEYNQYCQWAIKKLPNVFFSTEVIQIDYNESDALYSVTTKCTKTNDIKTYNTKKLILGTGTSPHVPKSCEILKEKAIHSSAYIQNKEELQKQKSITVLGSGQSAAEVFNDLLQEIDVYEYQLNWITRSPRFFPMDYSKLTLEMTSPEYVDYFYNLPENKREELLKEQKILYKGINKDLIGNIFDTIYSKKVIKEIDVNLRTNSECIKSNYNKETGNFELELHQIEQDKKYRHTTEALVLATGYNYKLPEFLNGIKNRIKWDKKERFATHRNYSIDVNANEIFVQNAELHTHGFVTPDLGMACYRNSYIIKELTGKEYYSIEKQIAFQQFGVEKEEVISSEVFELIL</sequence>
<proteinExistence type="inferred from homology"/>
<reference evidence="8" key="2">
    <citation type="submission" date="2022-04" db="EMBL/GenBank/DDBJ databases">
        <title>Complete Genome Sequence of Flavobacterium sediminilitoris YSM-43, Isolated from a Tidal Sediment.</title>
        <authorList>
            <person name="Lee P.A."/>
        </authorList>
    </citation>
    <scope>NUCLEOTIDE SEQUENCE</scope>
    <source>
        <strain evidence="8">YSM-43</strain>
    </source>
</reference>
<keyword evidence="9" id="KW-1185">Reference proteome</keyword>
<evidence type="ECO:0000256" key="5">
    <source>
        <dbReference type="ARBA" id="ARBA00022827"/>
    </source>
</evidence>
<keyword evidence="7" id="KW-0560">Oxidoreductase</keyword>
<evidence type="ECO:0000256" key="6">
    <source>
        <dbReference type="ARBA" id="ARBA00022857"/>
    </source>
</evidence>
<dbReference type="Pfam" id="PF13434">
    <property type="entry name" value="Lys_Orn_oxgnase"/>
    <property type="match status" value="1"/>
</dbReference>
<dbReference type="InterPro" id="IPR025700">
    <property type="entry name" value="Lys/Orn_oxygenase"/>
</dbReference>
<keyword evidence="4" id="KW-0285">Flavoprotein</keyword>
<comment type="pathway">
    <text evidence="2">Siderophore biosynthesis.</text>
</comment>
<gene>
    <name evidence="8" type="ORF">LXD69_06495</name>
</gene>
<dbReference type="PROSITE" id="PS51257">
    <property type="entry name" value="PROKAR_LIPOPROTEIN"/>
    <property type="match status" value="1"/>
</dbReference>
<keyword evidence="5" id="KW-0274">FAD</keyword>
<evidence type="ECO:0000256" key="4">
    <source>
        <dbReference type="ARBA" id="ARBA00022630"/>
    </source>
</evidence>
<evidence type="ECO:0000313" key="9">
    <source>
        <dbReference type="Proteomes" id="UP000830454"/>
    </source>
</evidence>
<protein>
    <submittedName>
        <fullName evidence="8">SidA/IucD/PvdA family monooxygenase</fullName>
    </submittedName>
</protein>
<dbReference type="GO" id="GO:0004497">
    <property type="term" value="F:monooxygenase activity"/>
    <property type="evidence" value="ECO:0007669"/>
    <property type="project" value="UniProtKB-KW"/>
</dbReference>
<dbReference type="Proteomes" id="UP000830454">
    <property type="component" value="Chromosome"/>
</dbReference>
<evidence type="ECO:0000256" key="7">
    <source>
        <dbReference type="ARBA" id="ARBA00023002"/>
    </source>
</evidence>
<dbReference type="RefSeq" id="WP_246918360.1">
    <property type="nucleotide sequence ID" value="NZ_CP090145.1"/>
</dbReference>
<dbReference type="InterPro" id="IPR036188">
    <property type="entry name" value="FAD/NAD-bd_sf"/>
</dbReference>
<evidence type="ECO:0000313" key="8">
    <source>
        <dbReference type="EMBL" id="UOX35159.1"/>
    </source>
</evidence>
<dbReference type="PANTHER" id="PTHR42802:SF1">
    <property type="entry name" value="L-ORNITHINE N(5)-MONOOXYGENASE"/>
    <property type="match status" value="1"/>
</dbReference>
<dbReference type="PANTHER" id="PTHR42802">
    <property type="entry name" value="MONOOXYGENASE"/>
    <property type="match status" value="1"/>
</dbReference>
<reference evidence="8" key="1">
    <citation type="submission" date="2021-12" db="EMBL/GenBank/DDBJ databases">
        <authorList>
            <person name="Cha I.-T."/>
            <person name="Lee K.-E."/>
            <person name="Park S.-J."/>
        </authorList>
    </citation>
    <scope>NUCLEOTIDE SEQUENCE</scope>
    <source>
        <strain evidence="8">YSM-43</strain>
    </source>
</reference>
<accession>A0ABY4HQL2</accession>
<organism evidence="8 9">
    <name type="scientific">Flavobacterium sediminilitoris</name>
    <dbReference type="NCBI Taxonomy" id="2024526"/>
    <lineage>
        <taxon>Bacteria</taxon>
        <taxon>Pseudomonadati</taxon>
        <taxon>Bacteroidota</taxon>
        <taxon>Flavobacteriia</taxon>
        <taxon>Flavobacteriales</taxon>
        <taxon>Flavobacteriaceae</taxon>
        <taxon>Flavobacterium</taxon>
    </lineage>
</organism>
<comment type="similarity">
    <text evidence="3">Belongs to the lysine N(6)-hydroxylase/L-ornithine N(5)-oxygenase family.</text>
</comment>
<name>A0ABY4HQL2_9FLAO</name>
<dbReference type="Gene3D" id="3.50.50.60">
    <property type="entry name" value="FAD/NAD(P)-binding domain"/>
    <property type="match status" value="1"/>
</dbReference>
<evidence type="ECO:0000256" key="3">
    <source>
        <dbReference type="ARBA" id="ARBA00007588"/>
    </source>
</evidence>